<dbReference type="EMBL" id="AMQN01004553">
    <property type="status" value="NOT_ANNOTATED_CDS"/>
    <property type="molecule type" value="Genomic_DNA"/>
</dbReference>
<dbReference type="SUPFAM" id="SSF53850">
    <property type="entry name" value="Periplasmic binding protein-like II"/>
    <property type="match status" value="1"/>
</dbReference>
<evidence type="ECO:0000256" key="6">
    <source>
        <dbReference type="ARBA" id="ARBA00023136"/>
    </source>
</evidence>
<evidence type="ECO:0000313" key="16">
    <source>
        <dbReference type="Proteomes" id="UP000014760"/>
    </source>
</evidence>
<dbReference type="PANTHER" id="PTHR18966">
    <property type="entry name" value="IONOTROPIC GLUTAMATE RECEPTOR"/>
    <property type="match status" value="1"/>
</dbReference>
<feature type="domain" description="Ionotropic glutamate receptor L-glutamate and glycine-binding" evidence="13">
    <location>
        <begin position="1"/>
        <end position="48"/>
    </location>
</feature>
<sequence>YQGYMVDLLDLLADSVGFSYRLVPVYDGQYGLLKGDGGWNGMVGELLREEADIAAAPMFVTKRRKRVVAFSQSYREVSASIVMQTGSATALKVTSLRSLLRVDPKVTFGTPKNGAIARSLRKSNDSAVKAMFARMSANPELSFPADHEEGLKRVRRDPMYAYVLQDAIAEYWIRREPCDLMIVDEIEVSEYFGLAARKGSRLVPKLNKGLAKLKDTDVLDKLYFKWWWQGDQCHDTLGKRTLTIRSGSRQLQRYRSLGQRVSVTSDCIVAVIFAMFCVALNY</sequence>
<keyword evidence="3" id="KW-0812">Transmembrane</keyword>
<dbReference type="InterPro" id="IPR019594">
    <property type="entry name" value="Glu/Gly-bd"/>
</dbReference>
<keyword evidence="10" id="KW-0407">Ion channel</keyword>
<dbReference type="AlphaFoldDB" id="R7VI34"/>
<evidence type="ECO:0000256" key="5">
    <source>
        <dbReference type="ARBA" id="ARBA00023065"/>
    </source>
</evidence>
<evidence type="ECO:0000256" key="7">
    <source>
        <dbReference type="ARBA" id="ARBA00023170"/>
    </source>
</evidence>
<keyword evidence="5" id="KW-0406">Ion transport</keyword>
<keyword evidence="7" id="KW-0675">Receptor</keyword>
<keyword evidence="2" id="KW-0813">Transport</keyword>
<dbReference type="OrthoDB" id="5984008at2759"/>
<name>R7VI34_CAPTE</name>
<proteinExistence type="predicted"/>
<dbReference type="EMBL" id="KB293809">
    <property type="protein sequence ID" value="ELU15370.1"/>
    <property type="molecule type" value="Genomic_DNA"/>
</dbReference>
<keyword evidence="9" id="KW-1071">Ligand-gated ion channel</keyword>
<evidence type="ECO:0000256" key="10">
    <source>
        <dbReference type="ARBA" id="ARBA00023303"/>
    </source>
</evidence>
<dbReference type="HOGENOM" id="CLU_069973_0_0_1"/>
<reference evidence="16" key="1">
    <citation type="submission" date="2012-12" db="EMBL/GenBank/DDBJ databases">
        <authorList>
            <person name="Hellsten U."/>
            <person name="Grimwood J."/>
            <person name="Chapman J.A."/>
            <person name="Shapiro H."/>
            <person name="Aerts A."/>
            <person name="Otillar R.P."/>
            <person name="Terry A.Y."/>
            <person name="Boore J.L."/>
            <person name="Simakov O."/>
            <person name="Marletaz F."/>
            <person name="Cho S.-J."/>
            <person name="Edsinger-Gonzales E."/>
            <person name="Havlak P."/>
            <person name="Kuo D.-H."/>
            <person name="Larsson T."/>
            <person name="Lv J."/>
            <person name="Arendt D."/>
            <person name="Savage R."/>
            <person name="Osoegawa K."/>
            <person name="de Jong P."/>
            <person name="Lindberg D.R."/>
            <person name="Seaver E.C."/>
            <person name="Weisblat D.A."/>
            <person name="Putnam N.H."/>
            <person name="Grigoriev I.V."/>
            <person name="Rokhsar D.S."/>
        </authorList>
    </citation>
    <scope>NUCLEOTIDE SEQUENCE</scope>
    <source>
        <strain evidence="16">I ESC-2004</strain>
    </source>
</reference>
<dbReference type="FunFam" id="3.40.190.10:FF:000024">
    <property type="entry name" value="Glutamate receptor, ionotropic, delta 1"/>
    <property type="match status" value="1"/>
</dbReference>
<dbReference type="OMA" id="YERYFAF"/>
<keyword evidence="6" id="KW-0472">Membrane</keyword>
<dbReference type="SMART" id="SM00918">
    <property type="entry name" value="Lig_chan-Glu_bd"/>
    <property type="match status" value="1"/>
</dbReference>
<dbReference type="Gene3D" id="3.40.190.10">
    <property type="entry name" value="Periplasmic binding protein-like II"/>
    <property type="match status" value="2"/>
</dbReference>
<dbReference type="STRING" id="283909.R7VI34"/>
<reference evidence="15" key="3">
    <citation type="submission" date="2015-06" db="UniProtKB">
        <authorList>
            <consortium name="EnsemblMetazoa"/>
        </authorList>
    </citation>
    <scope>IDENTIFICATION</scope>
</reference>
<reference evidence="14 16" key="2">
    <citation type="journal article" date="2013" name="Nature">
        <title>Insights into bilaterian evolution from three spiralian genomes.</title>
        <authorList>
            <person name="Simakov O."/>
            <person name="Marletaz F."/>
            <person name="Cho S.J."/>
            <person name="Edsinger-Gonzales E."/>
            <person name="Havlak P."/>
            <person name="Hellsten U."/>
            <person name="Kuo D.H."/>
            <person name="Larsson T."/>
            <person name="Lv J."/>
            <person name="Arendt D."/>
            <person name="Savage R."/>
            <person name="Osoegawa K."/>
            <person name="de Jong P."/>
            <person name="Grimwood J."/>
            <person name="Chapman J.A."/>
            <person name="Shapiro H."/>
            <person name="Aerts A."/>
            <person name="Otillar R.P."/>
            <person name="Terry A.Y."/>
            <person name="Boore J.L."/>
            <person name="Grigoriev I.V."/>
            <person name="Lindberg D.R."/>
            <person name="Seaver E.C."/>
            <person name="Weisblat D.A."/>
            <person name="Putnam N.H."/>
            <person name="Rokhsar D.S."/>
        </authorList>
    </citation>
    <scope>NUCLEOTIDE SEQUENCE</scope>
    <source>
        <strain evidence="14 16">I ESC-2004</strain>
    </source>
</reference>
<evidence type="ECO:0000313" key="14">
    <source>
        <dbReference type="EMBL" id="ELU15370.1"/>
    </source>
</evidence>
<evidence type="ECO:0000259" key="11">
    <source>
        <dbReference type="SMART" id="SM00062"/>
    </source>
</evidence>
<comment type="subcellular location">
    <subcellularLocation>
        <location evidence="1">Membrane</location>
        <topology evidence="1">Multi-pass membrane protein</topology>
    </subcellularLocation>
</comment>
<dbReference type="Pfam" id="PF10613">
    <property type="entry name" value="Lig_chan-Glu_bd"/>
    <property type="match status" value="1"/>
</dbReference>
<dbReference type="InterPro" id="IPR015683">
    <property type="entry name" value="Ionotropic_Glu_rcpt"/>
</dbReference>
<accession>R7VI34</accession>
<dbReference type="SMART" id="SM00079">
    <property type="entry name" value="PBPe"/>
    <property type="match status" value="1"/>
</dbReference>
<dbReference type="GO" id="GO:0015276">
    <property type="term" value="F:ligand-gated monoatomic ion channel activity"/>
    <property type="evidence" value="ECO:0007669"/>
    <property type="project" value="InterPro"/>
</dbReference>
<evidence type="ECO:0000256" key="3">
    <source>
        <dbReference type="ARBA" id="ARBA00022692"/>
    </source>
</evidence>
<dbReference type="InterPro" id="IPR001320">
    <property type="entry name" value="Iontro_rcpt_C"/>
</dbReference>
<evidence type="ECO:0000256" key="8">
    <source>
        <dbReference type="ARBA" id="ARBA00023180"/>
    </source>
</evidence>
<dbReference type="EnsemblMetazoa" id="CapteT114081">
    <property type="protein sequence ID" value="CapteP114081"/>
    <property type="gene ID" value="CapteG114081"/>
</dbReference>
<feature type="domain" description="Ionotropic glutamate receptor C-terminal" evidence="12">
    <location>
        <begin position="1"/>
        <end position="229"/>
    </location>
</feature>
<protein>
    <recommendedName>
        <fullName evidence="17">Ionotropic glutamate receptor L-glutamate and glycine-binding domain-containing protein</fullName>
    </recommendedName>
</protein>
<dbReference type="InterPro" id="IPR001638">
    <property type="entry name" value="Solute-binding_3/MltF_N"/>
</dbReference>
<evidence type="ECO:0000256" key="1">
    <source>
        <dbReference type="ARBA" id="ARBA00004141"/>
    </source>
</evidence>
<dbReference type="GO" id="GO:0016020">
    <property type="term" value="C:membrane"/>
    <property type="evidence" value="ECO:0007669"/>
    <property type="project" value="UniProtKB-SubCell"/>
</dbReference>
<evidence type="ECO:0000259" key="13">
    <source>
        <dbReference type="SMART" id="SM00918"/>
    </source>
</evidence>
<feature type="non-terminal residue" evidence="14">
    <location>
        <position position="1"/>
    </location>
</feature>
<keyword evidence="8" id="KW-0325">Glycoprotein</keyword>
<feature type="domain" description="Solute-binding protein family 3/N-terminal" evidence="11">
    <location>
        <begin position="1"/>
        <end position="230"/>
    </location>
</feature>
<keyword evidence="16" id="KW-1185">Reference proteome</keyword>
<evidence type="ECO:0000313" key="15">
    <source>
        <dbReference type="EnsemblMetazoa" id="CapteP114081"/>
    </source>
</evidence>
<evidence type="ECO:0000256" key="9">
    <source>
        <dbReference type="ARBA" id="ARBA00023286"/>
    </source>
</evidence>
<evidence type="ECO:0000256" key="4">
    <source>
        <dbReference type="ARBA" id="ARBA00022989"/>
    </source>
</evidence>
<dbReference type="Proteomes" id="UP000014760">
    <property type="component" value="Unassembled WGS sequence"/>
</dbReference>
<organism evidence="14">
    <name type="scientific">Capitella teleta</name>
    <name type="common">Polychaete worm</name>
    <dbReference type="NCBI Taxonomy" id="283909"/>
    <lineage>
        <taxon>Eukaryota</taxon>
        <taxon>Metazoa</taxon>
        <taxon>Spiralia</taxon>
        <taxon>Lophotrochozoa</taxon>
        <taxon>Annelida</taxon>
        <taxon>Polychaeta</taxon>
        <taxon>Sedentaria</taxon>
        <taxon>Scolecida</taxon>
        <taxon>Capitellidae</taxon>
        <taxon>Capitella</taxon>
    </lineage>
</organism>
<evidence type="ECO:0000259" key="12">
    <source>
        <dbReference type="SMART" id="SM00079"/>
    </source>
</evidence>
<gene>
    <name evidence="14" type="ORF">CAPTEDRAFT_114081</name>
</gene>
<evidence type="ECO:0000256" key="2">
    <source>
        <dbReference type="ARBA" id="ARBA00022448"/>
    </source>
</evidence>
<keyword evidence="4" id="KW-1133">Transmembrane helix</keyword>
<dbReference type="SMART" id="SM00062">
    <property type="entry name" value="PBPb"/>
    <property type="match status" value="1"/>
</dbReference>
<evidence type="ECO:0008006" key="17">
    <source>
        <dbReference type="Google" id="ProtNLM"/>
    </source>
</evidence>